<dbReference type="Proteomes" id="UP000515511">
    <property type="component" value="Chromosome"/>
</dbReference>
<gene>
    <name evidence="2" type="ORF">F1C12_16470</name>
</gene>
<protein>
    <submittedName>
        <fullName evidence="2">Uncharacterized protein</fullName>
    </submittedName>
</protein>
<proteinExistence type="predicted"/>
<sequence>MRVHGVTQTTETRELTAEADDAETARALVEEQVPEGFELLQVHNAMPRGGRVIATAVIREAATRQIEADGADYPAARDALRAQVPEGERLLSIVVDD</sequence>
<dbReference type="EMBL" id="CP043641">
    <property type="protein sequence ID" value="QNE36549.1"/>
    <property type="molecule type" value="Genomic_DNA"/>
</dbReference>
<evidence type="ECO:0000313" key="3">
    <source>
        <dbReference type="Proteomes" id="UP000515511"/>
    </source>
</evidence>
<dbReference type="KEGG" id="lse:F1C12_16470"/>
<dbReference type="AlphaFoldDB" id="A0A7G6YDI4"/>
<evidence type="ECO:0000256" key="1">
    <source>
        <dbReference type="SAM" id="MobiDB-lite"/>
    </source>
</evidence>
<evidence type="ECO:0000313" key="2">
    <source>
        <dbReference type="EMBL" id="QNE36549.1"/>
    </source>
</evidence>
<reference evidence="3" key="1">
    <citation type="submission" date="2019-09" db="EMBL/GenBank/DDBJ databases">
        <title>Antimicrobial potential of Antarctic Bacteria.</title>
        <authorList>
            <person name="Benaud N."/>
            <person name="Edwards R.J."/>
            <person name="Ferrari B.C."/>
        </authorList>
    </citation>
    <scope>NUCLEOTIDE SEQUENCE [LARGE SCALE GENOMIC DNA]</scope>
    <source>
        <strain evidence="3">INR9</strain>
    </source>
</reference>
<accession>A0A7G6YDI4</accession>
<name>A0A7G6YDI4_9MICO</name>
<organism evidence="2 3">
    <name type="scientific">Leifsonia shinshuensis</name>
    <dbReference type="NCBI Taxonomy" id="150026"/>
    <lineage>
        <taxon>Bacteria</taxon>
        <taxon>Bacillati</taxon>
        <taxon>Actinomycetota</taxon>
        <taxon>Actinomycetes</taxon>
        <taxon>Micrococcales</taxon>
        <taxon>Microbacteriaceae</taxon>
        <taxon>Leifsonia</taxon>
    </lineage>
</organism>
<feature type="region of interest" description="Disordered" evidence="1">
    <location>
        <begin position="1"/>
        <end position="20"/>
    </location>
</feature>